<evidence type="ECO:0000313" key="1">
    <source>
        <dbReference type="EMBL" id="OGG96575.1"/>
    </source>
</evidence>
<sequence length="721" mass="82012">MATPRLKLLGLGPKIQELISSLKPDLPKEPLSPTLEVEKETDKSRWFERVLDFGPHFLLIDGTGPWALLKAFLTQLKELDPPARPRVFLFFEEVKPFFAAWIEEGRPLTFRGLAPFVIEDLGQLGFFEEDPEAYRPLIPNPEFALSALGQLRPFGNLPLSVFEGLRWKGKAFEPAELFELAGYLIEEKVPTPLSEGFFLFENQLYLKRAYHLRELEGLEFEGLNIEGVIGRWDRQEESEAFELFKFKLNDLIRETGLLLGIGWALGEPDWLKEHLPIEIKAEHSAISAFARHHLLEAGFRIGAGPGAIPLQFGGDTADLCFAEDLLDIPFFSEISNKGDSFLLPPEEELSAEAVIHHRELLYKKKEKLLERQKALEGARLIQAQEDDTKVMVRRKLDLLLKLMERAELFVEGSDEMILKLGQDCLIFYEDERVAQSISRHLQGRGKNLFFDVGGFTSPTSLLTYRTDHLVSFLKSGHVLVTSKAKAMLLNKVERIKVETAHARDLEPDQDEEELINEKRRLEEAFEGLACLEAWGRTKPLFENWLPKAEALLAARARIRFKESFSLEGKTLALVTSSGTQYLRIKDLFAPTPLKGFAASPDLFELKDLPEDLDQVEVEPRLRLAELNRPKMARFFEMVCSELGALEADIILLAQPWRISLGLAEEIKKSPELCSKPLVLLFSEDPGQVEWPERFDLAHLPLYLGRHTSRLNLGWALLFKGL</sequence>
<accession>A0A1F6GEM4</accession>
<evidence type="ECO:0000313" key="2">
    <source>
        <dbReference type="Proteomes" id="UP000178449"/>
    </source>
</evidence>
<gene>
    <name evidence="1" type="ORF">A2527_03180</name>
</gene>
<reference evidence="1 2" key="1">
    <citation type="journal article" date="2016" name="Nat. Commun.">
        <title>Thousands of microbial genomes shed light on interconnected biogeochemical processes in an aquifer system.</title>
        <authorList>
            <person name="Anantharaman K."/>
            <person name="Brown C.T."/>
            <person name="Hug L.A."/>
            <person name="Sharon I."/>
            <person name="Castelle C.J."/>
            <person name="Probst A.J."/>
            <person name="Thomas B.C."/>
            <person name="Singh A."/>
            <person name="Wilkins M.J."/>
            <person name="Karaoz U."/>
            <person name="Brodie E.L."/>
            <person name="Williams K.H."/>
            <person name="Hubbard S.S."/>
            <person name="Banfield J.F."/>
        </authorList>
    </citation>
    <scope>NUCLEOTIDE SEQUENCE [LARGE SCALE GENOMIC DNA]</scope>
</reference>
<dbReference type="Proteomes" id="UP000178449">
    <property type="component" value="Unassembled WGS sequence"/>
</dbReference>
<proteinExistence type="predicted"/>
<dbReference type="AlphaFoldDB" id="A0A1F6GEM4"/>
<protein>
    <submittedName>
        <fullName evidence="1">Uncharacterized protein</fullName>
    </submittedName>
</protein>
<comment type="caution">
    <text evidence="1">The sequence shown here is derived from an EMBL/GenBank/DDBJ whole genome shotgun (WGS) entry which is preliminary data.</text>
</comment>
<name>A0A1F6GEM4_9PROT</name>
<dbReference type="EMBL" id="MFNE01000010">
    <property type="protein sequence ID" value="OGG96575.1"/>
    <property type="molecule type" value="Genomic_DNA"/>
</dbReference>
<organism evidence="1 2">
    <name type="scientific">Candidatus Lambdaproteobacteria bacterium RIFOXYD2_FULL_50_16</name>
    <dbReference type="NCBI Taxonomy" id="1817772"/>
    <lineage>
        <taxon>Bacteria</taxon>
        <taxon>Pseudomonadati</taxon>
        <taxon>Pseudomonadota</taxon>
        <taxon>Candidatus Lambdaproteobacteria</taxon>
    </lineage>
</organism>